<dbReference type="Proteomes" id="UP000273898">
    <property type="component" value="Unassembled WGS sequence"/>
</dbReference>
<reference evidence="7 9" key="1">
    <citation type="submission" date="2018-10" db="EMBL/GenBank/DDBJ databases">
        <title>Genomic Encyclopedia of Archaeal and Bacterial Type Strains, Phase II (KMG-II): from individual species to whole genera.</title>
        <authorList>
            <person name="Goeker M."/>
        </authorList>
    </citation>
    <scope>NUCLEOTIDE SEQUENCE [LARGE SCALE GENOMIC DNA]</scope>
    <source>
        <strain evidence="7 9">DSM 19624</strain>
    </source>
</reference>
<dbReference type="OrthoDB" id="9814143at2"/>
<dbReference type="InterPro" id="IPR010432">
    <property type="entry name" value="RDD"/>
</dbReference>
<dbReference type="Proteomes" id="UP000297429">
    <property type="component" value="Unassembled WGS sequence"/>
</dbReference>
<reference evidence="8 10" key="2">
    <citation type="submission" date="2019-03" db="EMBL/GenBank/DDBJ databases">
        <authorList>
            <person name="He R.-H."/>
        </authorList>
    </citation>
    <scope>NUCLEOTIDE SEQUENCE [LARGE SCALE GENOMIC DNA]</scope>
    <source>
        <strain evidence="8 10">DSM 19624</strain>
    </source>
</reference>
<comment type="caution">
    <text evidence="7">The sequence shown here is derived from an EMBL/GenBank/DDBJ whole genome shotgun (WGS) entry which is preliminary data.</text>
</comment>
<dbReference type="PANTHER" id="PTHR38480:SF1">
    <property type="entry name" value="SLR0254 PROTEIN"/>
    <property type="match status" value="1"/>
</dbReference>
<dbReference type="GO" id="GO:0016020">
    <property type="term" value="C:membrane"/>
    <property type="evidence" value="ECO:0007669"/>
    <property type="project" value="UniProtKB-SubCell"/>
</dbReference>
<keyword evidence="3 5" id="KW-1133">Transmembrane helix</keyword>
<evidence type="ECO:0000256" key="1">
    <source>
        <dbReference type="ARBA" id="ARBA00004141"/>
    </source>
</evidence>
<keyword evidence="10" id="KW-1185">Reference proteome</keyword>
<protein>
    <submittedName>
        <fullName evidence="7">Putative RDD family membrane protein YckC</fullName>
    </submittedName>
    <submittedName>
        <fullName evidence="8">RDD family protein</fullName>
    </submittedName>
</protein>
<evidence type="ECO:0000256" key="5">
    <source>
        <dbReference type="SAM" id="Phobius"/>
    </source>
</evidence>
<feature type="transmembrane region" description="Helical" evidence="5">
    <location>
        <begin position="111"/>
        <end position="134"/>
    </location>
</feature>
<evidence type="ECO:0000259" key="6">
    <source>
        <dbReference type="Pfam" id="PF06271"/>
    </source>
</evidence>
<evidence type="ECO:0000313" key="10">
    <source>
        <dbReference type="Proteomes" id="UP000297429"/>
    </source>
</evidence>
<dbReference type="Pfam" id="PF06271">
    <property type="entry name" value="RDD"/>
    <property type="match status" value="1"/>
</dbReference>
<evidence type="ECO:0000256" key="3">
    <source>
        <dbReference type="ARBA" id="ARBA00022989"/>
    </source>
</evidence>
<dbReference type="EMBL" id="RCCK01000011">
    <property type="protein sequence ID" value="RLJ77739.1"/>
    <property type="molecule type" value="Genomic_DNA"/>
</dbReference>
<name>A0A497YC58_9SPHI</name>
<keyword evidence="2 5" id="KW-0812">Transmembrane</keyword>
<evidence type="ECO:0000313" key="9">
    <source>
        <dbReference type="Proteomes" id="UP000273898"/>
    </source>
</evidence>
<dbReference type="PANTHER" id="PTHR38480">
    <property type="entry name" value="SLR0254 PROTEIN"/>
    <property type="match status" value="1"/>
</dbReference>
<dbReference type="RefSeq" id="WP_121284470.1">
    <property type="nucleotide sequence ID" value="NZ_RCCK01000011.1"/>
</dbReference>
<sequence length="247" mass="27461">MDSIRISTAQNIDIDYEIAGLGERIAARCIDLAGFAVIAMITMVVMGAVSIGISGSAGMIVLFVFIAIFAFYDLVCEITMDGQTLGKKALKIKVISIDGTQPTFSQYIFRWLFRIIDFGFPFGWGVVALVSVAVTKNHQRLGDILAKTTLIKTKPRTAFANVAFSFKLPEEYEPMFKEVLHLNDRDIELIHEVLTGYYQTGNAELIYTMAAKTKEHIVVTIPSGMNELQFLETVLKDYNHLTANMSV</sequence>
<evidence type="ECO:0000313" key="7">
    <source>
        <dbReference type="EMBL" id="RLJ77739.1"/>
    </source>
</evidence>
<keyword evidence="4 5" id="KW-0472">Membrane</keyword>
<feature type="transmembrane region" description="Helical" evidence="5">
    <location>
        <begin position="59"/>
        <end position="80"/>
    </location>
</feature>
<dbReference type="AlphaFoldDB" id="A0A497YC58"/>
<dbReference type="EMBL" id="SOPX01000001">
    <property type="protein sequence ID" value="TFB33061.1"/>
    <property type="molecule type" value="Genomic_DNA"/>
</dbReference>
<feature type="domain" description="RDD" evidence="6">
    <location>
        <begin position="19"/>
        <end position="147"/>
    </location>
</feature>
<proteinExistence type="predicted"/>
<feature type="transmembrane region" description="Helical" evidence="5">
    <location>
        <begin position="32"/>
        <end position="53"/>
    </location>
</feature>
<evidence type="ECO:0000256" key="4">
    <source>
        <dbReference type="ARBA" id="ARBA00023136"/>
    </source>
</evidence>
<gene>
    <name evidence="7" type="ORF">BCL90_2845</name>
    <name evidence="8" type="ORF">E3V97_03195</name>
</gene>
<evidence type="ECO:0000256" key="2">
    <source>
        <dbReference type="ARBA" id="ARBA00022692"/>
    </source>
</evidence>
<accession>A0A497YC58</accession>
<comment type="subcellular location">
    <subcellularLocation>
        <location evidence="1">Membrane</location>
        <topology evidence="1">Multi-pass membrane protein</topology>
    </subcellularLocation>
</comment>
<evidence type="ECO:0000313" key="8">
    <source>
        <dbReference type="EMBL" id="TFB33061.1"/>
    </source>
</evidence>
<organism evidence="7 9">
    <name type="scientific">Pedobacter alluvionis</name>
    <dbReference type="NCBI Taxonomy" id="475253"/>
    <lineage>
        <taxon>Bacteria</taxon>
        <taxon>Pseudomonadati</taxon>
        <taxon>Bacteroidota</taxon>
        <taxon>Sphingobacteriia</taxon>
        <taxon>Sphingobacteriales</taxon>
        <taxon>Sphingobacteriaceae</taxon>
        <taxon>Pedobacter</taxon>
    </lineage>
</organism>